<organism evidence="1 2">
    <name type="scientific">Pseudomonas salomonii</name>
    <dbReference type="NCBI Taxonomy" id="191391"/>
    <lineage>
        <taxon>Bacteria</taxon>
        <taxon>Pseudomonadati</taxon>
        <taxon>Pseudomonadota</taxon>
        <taxon>Gammaproteobacteria</taxon>
        <taxon>Pseudomonadales</taxon>
        <taxon>Pseudomonadaceae</taxon>
        <taxon>Pseudomonas</taxon>
    </lineage>
</organism>
<accession>A0A7Y8GBK6</accession>
<dbReference type="RefSeq" id="WP_177023744.1">
    <property type="nucleotide sequence ID" value="NZ_JACAQV010000006.1"/>
</dbReference>
<dbReference type="EMBL" id="JACAQV010000006">
    <property type="protein sequence ID" value="NWF07166.1"/>
    <property type="molecule type" value="Genomic_DNA"/>
</dbReference>
<proteinExistence type="predicted"/>
<name>A0A7Y8GBK6_9PSED</name>
<gene>
    <name evidence="1" type="ORF">HX810_05735</name>
</gene>
<protein>
    <submittedName>
        <fullName evidence="1">Uncharacterized protein</fullName>
    </submittedName>
</protein>
<evidence type="ECO:0000313" key="2">
    <source>
        <dbReference type="Proteomes" id="UP000561369"/>
    </source>
</evidence>
<dbReference type="Proteomes" id="UP000561369">
    <property type="component" value="Unassembled WGS sequence"/>
</dbReference>
<dbReference type="AlphaFoldDB" id="A0A7Y8GBK6"/>
<sequence length="118" mass="13294">MRTSERGPFLTDVALESEEARWVAEFFACMFADTLQLASALAMAAFRFVIKLVPRAPKIIPHGIVSGNFSNPATRISYRNDVRRDVPHNYVAGTNVFVFFLKPISDSSIFAPYKNHQQ</sequence>
<reference evidence="1 2" key="1">
    <citation type="submission" date="2020-04" db="EMBL/GenBank/DDBJ databases">
        <title>Molecular characterization of pseudomonads from Agaricus bisporus reveal novel blotch 2 pathogens in Western Europe.</title>
        <authorList>
            <person name="Taparia T."/>
            <person name="Krijger M."/>
            <person name="Haynes E."/>
            <person name="Elpinstone J.G."/>
            <person name="Noble R."/>
            <person name="Van Der Wolf J."/>
        </authorList>
    </citation>
    <scope>NUCLEOTIDE SEQUENCE [LARGE SCALE GENOMIC DNA]</scope>
    <source>
        <strain evidence="1 2">IPO3765</strain>
    </source>
</reference>
<comment type="caution">
    <text evidence="1">The sequence shown here is derived from an EMBL/GenBank/DDBJ whole genome shotgun (WGS) entry which is preliminary data.</text>
</comment>
<evidence type="ECO:0000313" key="1">
    <source>
        <dbReference type="EMBL" id="NWF07166.1"/>
    </source>
</evidence>